<organism evidence="2 3">
    <name type="scientific">Coniella lustricola</name>
    <dbReference type="NCBI Taxonomy" id="2025994"/>
    <lineage>
        <taxon>Eukaryota</taxon>
        <taxon>Fungi</taxon>
        <taxon>Dikarya</taxon>
        <taxon>Ascomycota</taxon>
        <taxon>Pezizomycotina</taxon>
        <taxon>Sordariomycetes</taxon>
        <taxon>Sordariomycetidae</taxon>
        <taxon>Diaporthales</taxon>
        <taxon>Schizoparmaceae</taxon>
        <taxon>Coniella</taxon>
    </lineage>
</organism>
<evidence type="ECO:0000313" key="3">
    <source>
        <dbReference type="Proteomes" id="UP000241462"/>
    </source>
</evidence>
<gene>
    <name evidence="2" type="ORF">BD289DRAFT_130099</name>
</gene>
<evidence type="ECO:0000313" key="2">
    <source>
        <dbReference type="EMBL" id="PSR94573.1"/>
    </source>
</evidence>
<proteinExistence type="predicted"/>
<keyword evidence="3" id="KW-1185">Reference proteome</keyword>
<feature type="region of interest" description="Disordered" evidence="1">
    <location>
        <begin position="103"/>
        <end position="127"/>
    </location>
</feature>
<name>A0A2T3AFP9_9PEZI</name>
<dbReference type="EMBL" id="KZ678396">
    <property type="protein sequence ID" value="PSR94573.1"/>
    <property type="molecule type" value="Genomic_DNA"/>
</dbReference>
<dbReference type="InParanoid" id="A0A2T3AFP9"/>
<reference evidence="2 3" key="1">
    <citation type="journal article" date="2018" name="Mycol. Prog.">
        <title>Coniella lustricola, a new species from submerged detritus.</title>
        <authorList>
            <person name="Raudabaugh D.B."/>
            <person name="Iturriaga T."/>
            <person name="Carver A."/>
            <person name="Mondo S."/>
            <person name="Pangilinan J."/>
            <person name="Lipzen A."/>
            <person name="He G."/>
            <person name="Amirebrahimi M."/>
            <person name="Grigoriev I.V."/>
            <person name="Miller A.N."/>
        </authorList>
    </citation>
    <scope>NUCLEOTIDE SEQUENCE [LARGE SCALE GENOMIC DNA]</scope>
    <source>
        <strain evidence="2 3">B22-T-1</strain>
    </source>
</reference>
<dbReference type="AlphaFoldDB" id="A0A2T3AFP9"/>
<sequence>MRGLLEGKKRRLGKKKGDYCVRRPLFLPVVCHRNFSKRPCTLSPSLITIPTTTTTLTLSLSLSSSHTTIRASRHIHQTTTTTECTKWLEGNYYRMLARPSTHPHTTHPVLGQTSFGRRGNSKSASRQGRALLKHNAPLLHCECRMYVCFVPVLLMLLLLGVQSARRNRG</sequence>
<dbReference type="Proteomes" id="UP000241462">
    <property type="component" value="Unassembled WGS sequence"/>
</dbReference>
<feature type="compositionally biased region" description="Polar residues" evidence="1">
    <location>
        <begin position="111"/>
        <end position="126"/>
    </location>
</feature>
<evidence type="ECO:0000256" key="1">
    <source>
        <dbReference type="SAM" id="MobiDB-lite"/>
    </source>
</evidence>
<protein>
    <submittedName>
        <fullName evidence="2">Uncharacterized protein</fullName>
    </submittedName>
</protein>
<accession>A0A2T3AFP9</accession>